<dbReference type="InterPro" id="IPR052516">
    <property type="entry name" value="N-heterocyclic_Hydroxylase"/>
</dbReference>
<reference evidence="3" key="1">
    <citation type="submission" date="2016-10" db="EMBL/GenBank/DDBJ databases">
        <authorList>
            <person name="Varghese N."/>
            <person name="Submissions S."/>
        </authorList>
    </citation>
    <scope>NUCLEOTIDE SEQUENCE [LARGE SCALE GENOMIC DNA]</scope>
    <source>
        <strain evidence="3">JS21-1</strain>
    </source>
</reference>
<dbReference type="InterPro" id="IPR008274">
    <property type="entry name" value="AldOxase/xan_DH_MoCoBD1"/>
</dbReference>
<dbReference type="GO" id="GO:0016491">
    <property type="term" value="F:oxidoreductase activity"/>
    <property type="evidence" value="ECO:0007669"/>
    <property type="project" value="InterPro"/>
</dbReference>
<dbReference type="SMART" id="SM01008">
    <property type="entry name" value="Ald_Xan_dh_C"/>
    <property type="match status" value="1"/>
</dbReference>
<dbReference type="InterPro" id="IPR006311">
    <property type="entry name" value="TAT_signal"/>
</dbReference>
<dbReference type="RefSeq" id="WP_093005303.1">
    <property type="nucleotide sequence ID" value="NZ_FNZZ01000003.1"/>
</dbReference>
<dbReference type="SUPFAM" id="SSF56003">
    <property type="entry name" value="Molybdenum cofactor-binding domain"/>
    <property type="match status" value="2"/>
</dbReference>
<dbReference type="STRING" id="1855283.SAMN05216382_1676"/>
<dbReference type="InterPro" id="IPR037165">
    <property type="entry name" value="AldOxase/xan_DH_Mopterin-bd_sf"/>
</dbReference>
<gene>
    <name evidence="2" type="ORF">SAMN05216382_1676</name>
</gene>
<dbReference type="PROSITE" id="PS51318">
    <property type="entry name" value="TAT"/>
    <property type="match status" value="1"/>
</dbReference>
<name>A0A1H7NSZ5_9SPHN</name>
<dbReference type="Proteomes" id="UP000199214">
    <property type="component" value="Unassembled WGS sequence"/>
</dbReference>
<dbReference type="Pfam" id="PF20256">
    <property type="entry name" value="MoCoBD_2"/>
    <property type="match status" value="2"/>
</dbReference>
<accession>A0A1H7NSZ5</accession>
<dbReference type="InterPro" id="IPR000674">
    <property type="entry name" value="Ald_Oxase/Xan_DH_a/b"/>
</dbReference>
<evidence type="ECO:0000313" key="3">
    <source>
        <dbReference type="Proteomes" id="UP000199214"/>
    </source>
</evidence>
<dbReference type="InterPro" id="IPR046867">
    <property type="entry name" value="AldOxase/xan_DH_MoCoBD2"/>
</dbReference>
<dbReference type="PIRSF" id="PIRSF036389">
    <property type="entry name" value="IOR_B"/>
    <property type="match status" value="1"/>
</dbReference>
<organism evidence="2 3">
    <name type="scientific">Sphingomonas palmae</name>
    <dbReference type="NCBI Taxonomy" id="1855283"/>
    <lineage>
        <taxon>Bacteria</taxon>
        <taxon>Pseudomonadati</taxon>
        <taxon>Pseudomonadota</taxon>
        <taxon>Alphaproteobacteria</taxon>
        <taxon>Sphingomonadales</taxon>
        <taxon>Sphingomonadaceae</taxon>
        <taxon>Sphingomonas</taxon>
    </lineage>
</organism>
<dbReference type="EMBL" id="FNZZ01000003">
    <property type="protein sequence ID" value="SEL26673.1"/>
    <property type="molecule type" value="Genomic_DNA"/>
</dbReference>
<dbReference type="Gene3D" id="3.90.1170.50">
    <property type="entry name" value="Aldehyde oxidase/xanthine dehydrogenase, a/b hammerhead"/>
    <property type="match status" value="1"/>
</dbReference>
<dbReference type="PANTHER" id="PTHR47495:SF1">
    <property type="entry name" value="BLL3820 PROTEIN"/>
    <property type="match status" value="1"/>
</dbReference>
<dbReference type="Gene3D" id="3.30.365.10">
    <property type="entry name" value="Aldehyde oxidase/xanthine dehydrogenase, molybdopterin binding domain"/>
    <property type="match status" value="4"/>
</dbReference>
<evidence type="ECO:0000313" key="2">
    <source>
        <dbReference type="EMBL" id="SEL26673.1"/>
    </source>
</evidence>
<dbReference type="OrthoDB" id="9767994at2"/>
<proteinExistence type="predicted"/>
<evidence type="ECO:0000259" key="1">
    <source>
        <dbReference type="SMART" id="SM01008"/>
    </source>
</evidence>
<dbReference type="AlphaFoldDB" id="A0A1H7NSZ5"/>
<dbReference type="InterPro" id="IPR012368">
    <property type="entry name" value="OxRdtase_Mopterin-bd_su_IorB"/>
</dbReference>
<keyword evidence="3" id="KW-1185">Reference proteome</keyword>
<protein>
    <submittedName>
        <fullName evidence="2">Isoquinoline 1-oxidoreductase, beta subunit</fullName>
    </submittedName>
</protein>
<sequence>MPTLSRRTVLVAGGAGVGLVVAWAAWPRRYAPNLPVAADETLFGGFLKIARDGRVIVAVPQVEHGQGVYTTLPQIVADELGADWRAVAVEPAPINPLYANPVAANVLFAGGFDHVPTGLRDEHLTRGALMLTAGSTSVRRFEQSLREAGAAARVLLCKAAAARLDADWQACDTADGFVVLDGRKLRFGELAEAAASYSVPDELPLRFGDEGRLTGRSLPRLDAPAKIDGSANFAADIRLPDMVFASVRQGPIGDTRLRSFDRAAAEGVRGVAGVVARDTWVAVAANNWWAANRALDALAPRFETRGGVIDTASIDRSLDKALEGEGYRVAAAGDLSAAFAGARLFTADYHAALALHPSLETPTATAHWRDGALELWIATQAPTSARDAAAAALGVAATQVTVHAMLVGGSFGQALETGVAAQAAILARELKRPVQLTWSRGETALRDRFRAPARARMSARLGAGGAILGWQAKIAAPATGAELAARLLPDNPLRRAAAALPGGADGYAMSGAVPPYAMPALAIDHHPAAIGVPVGHLRGLADGYNAFFTECFIDELAQGGGNEPMSYRIAMLGGNARLARCLTTAAALGGWQGGVAGSAQGIACHALAGSFIAVMAEARVDEAGRVRVDRLVAAVDCGRAINPDVVRQQIEGGLILGVALATGCATRIERNLATTRLFGDFALPTLATAPEVSVELIPSNAEPGGVSDLGIPAVAPAVANALRAATGTRLRSLPLQPRA</sequence>
<dbReference type="PANTHER" id="PTHR47495">
    <property type="entry name" value="ALDEHYDE DEHYDROGENASE"/>
    <property type="match status" value="1"/>
</dbReference>
<feature type="domain" description="Aldehyde oxidase/xanthine dehydrogenase a/b hammerhead" evidence="1">
    <location>
        <begin position="228"/>
        <end position="306"/>
    </location>
</feature>
<dbReference type="Pfam" id="PF02738">
    <property type="entry name" value="MoCoBD_1"/>
    <property type="match status" value="1"/>
</dbReference>